<evidence type="ECO:0000256" key="6">
    <source>
        <dbReference type="ARBA" id="ARBA00023242"/>
    </source>
</evidence>
<feature type="region of interest" description="Disordered" evidence="9">
    <location>
        <begin position="244"/>
        <end position="341"/>
    </location>
</feature>
<evidence type="ECO:0000313" key="10">
    <source>
        <dbReference type="EMBL" id="KAK3938255.1"/>
    </source>
</evidence>
<evidence type="ECO:0000256" key="7">
    <source>
        <dbReference type="ARBA" id="ARBA00031257"/>
    </source>
</evidence>
<gene>
    <name evidence="8" type="primary">MED4</name>
    <name evidence="10" type="ORF">QBC46DRAFT_390758</name>
</gene>
<feature type="region of interest" description="Disordered" evidence="9">
    <location>
        <begin position="123"/>
        <end position="194"/>
    </location>
</feature>
<dbReference type="AlphaFoldDB" id="A0AAN6S2P1"/>
<dbReference type="GO" id="GO:0006357">
    <property type="term" value="P:regulation of transcription by RNA polymerase II"/>
    <property type="evidence" value="ECO:0007669"/>
    <property type="project" value="InterPro"/>
</dbReference>
<comment type="function">
    <text evidence="8">Component of the Mediator complex, a coactivator involved in the regulated transcription of nearly all RNA polymerase II-dependent genes. Mediator functions as a bridge to convey information from gene-specific regulatory proteins to the basal RNA polymerase II transcription machinery. Mediator is recruited to promoters by direct interactions with regulatory proteins and serves as a scaffold for the assembly of a functional preinitiation complex with RNA polymerase II and the general transcription factors.</text>
</comment>
<protein>
    <recommendedName>
        <fullName evidence="3 8">Mediator of RNA polymerase II transcription subunit 4</fullName>
    </recommendedName>
    <alternativeName>
        <fullName evidence="7 8">Mediator complex subunit 4</fullName>
    </alternativeName>
</protein>
<comment type="subunit">
    <text evidence="8">Component of the Mediator complex.</text>
</comment>
<sequence>MDKYLDVRFERVEKALAALIDSIAKYNPSQKLAEDLVAADKELYNGLVEWNQHQINHIRIQQLRAETTALDTQIKDVIKSLWEMRKELKSTPITVYPAGGPKYSFTTAELLNYARRISRNTLPPSGVTNGVVIEDEADPDSETPPPSAEQSALPDTAQSSFMTTTTPTTSFNGAMNTPTPAPPTPADTPYQTTGASVATGTELPMHLKPMVNLNEGASFYPWPTEEQIRSGALAAYQALVDRGIDPKGYDPDAEENRKRAEEEARKEQEENQRREREEAERRMHEERERMARERERARLEAERRGSVAGDPGASAAAARAAEEKKQFTFLDGLDDDDDDDD</sequence>
<evidence type="ECO:0000313" key="11">
    <source>
        <dbReference type="Proteomes" id="UP001303473"/>
    </source>
</evidence>
<dbReference type="GO" id="GO:0003712">
    <property type="term" value="F:transcription coregulator activity"/>
    <property type="evidence" value="ECO:0007669"/>
    <property type="project" value="InterPro"/>
</dbReference>
<reference evidence="11" key="1">
    <citation type="journal article" date="2023" name="Mol. Phylogenet. Evol.">
        <title>Genome-scale phylogeny and comparative genomics of the fungal order Sordariales.</title>
        <authorList>
            <person name="Hensen N."/>
            <person name="Bonometti L."/>
            <person name="Westerberg I."/>
            <person name="Brannstrom I.O."/>
            <person name="Guillou S."/>
            <person name="Cros-Aarteil S."/>
            <person name="Calhoun S."/>
            <person name="Haridas S."/>
            <person name="Kuo A."/>
            <person name="Mondo S."/>
            <person name="Pangilinan J."/>
            <person name="Riley R."/>
            <person name="LaButti K."/>
            <person name="Andreopoulos B."/>
            <person name="Lipzen A."/>
            <person name="Chen C."/>
            <person name="Yan M."/>
            <person name="Daum C."/>
            <person name="Ng V."/>
            <person name="Clum A."/>
            <person name="Steindorff A."/>
            <person name="Ohm R.A."/>
            <person name="Martin F."/>
            <person name="Silar P."/>
            <person name="Natvig D.O."/>
            <person name="Lalanne C."/>
            <person name="Gautier V."/>
            <person name="Ament-Velasquez S.L."/>
            <person name="Kruys A."/>
            <person name="Hutchinson M.I."/>
            <person name="Powell A.J."/>
            <person name="Barry K."/>
            <person name="Miller A.N."/>
            <person name="Grigoriev I.V."/>
            <person name="Debuchy R."/>
            <person name="Gladieux P."/>
            <person name="Hiltunen Thoren M."/>
            <person name="Johannesson H."/>
        </authorList>
    </citation>
    <scope>NUCLEOTIDE SEQUENCE [LARGE SCALE GENOMIC DNA]</scope>
    <source>
        <strain evidence="11">CBS 340.73</strain>
    </source>
</reference>
<keyword evidence="4 8" id="KW-0805">Transcription regulation</keyword>
<evidence type="ECO:0000256" key="8">
    <source>
        <dbReference type="RuleBase" id="RU364141"/>
    </source>
</evidence>
<keyword evidence="5 8" id="KW-0804">Transcription</keyword>
<keyword evidence="6 8" id="KW-0539">Nucleus</keyword>
<evidence type="ECO:0000256" key="3">
    <source>
        <dbReference type="ARBA" id="ARBA00020629"/>
    </source>
</evidence>
<dbReference type="GO" id="GO:0016592">
    <property type="term" value="C:mediator complex"/>
    <property type="evidence" value="ECO:0007669"/>
    <property type="project" value="InterPro"/>
</dbReference>
<evidence type="ECO:0000256" key="9">
    <source>
        <dbReference type="SAM" id="MobiDB-lite"/>
    </source>
</evidence>
<keyword evidence="11" id="KW-1185">Reference proteome</keyword>
<dbReference type="Proteomes" id="UP001303473">
    <property type="component" value="Unassembled WGS sequence"/>
</dbReference>
<evidence type="ECO:0000256" key="4">
    <source>
        <dbReference type="ARBA" id="ARBA00023015"/>
    </source>
</evidence>
<feature type="compositionally biased region" description="Basic and acidic residues" evidence="9">
    <location>
        <begin position="244"/>
        <end position="305"/>
    </location>
</feature>
<keyword evidence="8" id="KW-0010">Activator</keyword>
<comment type="similarity">
    <text evidence="2 8">Belongs to the Mediator complex subunit 4 family.</text>
</comment>
<comment type="subcellular location">
    <subcellularLocation>
        <location evidence="1 8">Nucleus</location>
    </subcellularLocation>
</comment>
<evidence type="ECO:0000256" key="2">
    <source>
        <dbReference type="ARBA" id="ARBA00009626"/>
    </source>
</evidence>
<accession>A0AAN6S2P1</accession>
<dbReference type="PANTHER" id="PTHR13208">
    <property type="entry name" value="MEDIATOR OF RNA POLYMERASE II TRANSCRIPTION SUBUNIT 4"/>
    <property type="match status" value="1"/>
</dbReference>
<organism evidence="10 11">
    <name type="scientific">Diplogelasinospora grovesii</name>
    <dbReference type="NCBI Taxonomy" id="303347"/>
    <lineage>
        <taxon>Eukaryota</taxon>
        <taxon>Fungi</taxon>
        <taxon>Dikarya</taxon>
        <taxon>Ascomycota</taxon>
        <taxon>Pezizomycotina</taxon>
        <taxon>Sordariomycetes</taxon>
        <taxon>Sordariomycetidae</taxon>
        <taxon>Sordariales</taxon>
        <taxon>Diplogelasinosporaceae</taxon>
        <taxon>Diplogelasinospora</taxon>
    </lineage>
</organism>
<evidence type="ECO:0000256" key="5">
    <source>
        <dbReference type="ARBA" id="ARBA00023163"/>
    </source>
</evidence>
<comment type="caution">
    <text evidence="10">The sequence shown here is derived from an EMBL/GenBank/DDBJ whole genome shotgun (WGS) entry which is preliminary data.</text>
</comment>
<dbReference type="EMBL" id="MU853834">
    <property type="protein sequence ID" value="KAK3938255.1"/>
    <property type="molecule type" value="Genomic_DNA"/>
</dbReference>
<evidence type="ECO:0000256" key="1">
    <source>
        <dbReference type="ARBA" id="ARBA00004123"/>
    </source>
</evidence>
<dbReference type="InterPro" id="IPR019258">
    <property type="entry name" value="Mediator_Med4"/>
</dbReference>
<name>A0AAN6S2P1_9PEZI</name>
<dbReference type="GO" id="GO:0070847">
    <property type="term" value="C:core mediator complex"/>
    <property type="evidence" value="ECO:0007669"/>
    <property type="project" value="TreeGrafter"/>
</dbReference>
<proteinExistence type="inferred from homology"/>
<dbReference type="PANTHER" id="PTHR13208:SF2">
    <property type="entry name" value="MEDIATOR OF RNA POLYMERASE II TRANSCRIPTION SUBUNIT 4"/>
    <property type="match status" value="1"/>
</dbReference>
<dbReference type="Pfam" id="PF10018">
    <property type="entry name" value="Med4"/>
    <property type="match status" value="1"/>
</dbReference>
<feature type="compositionally biased region" description="Acidic residues" evidence="9">
    <location>
        <begin position="332"/>
        <end position="341"/>
    </location>
</feature>